<evidence type="ECO:0000256" key="5">
    <source>
        <dbReference type="ARBA" id="ARBA00022927"/>
    </source>
</evidence>
<comment type="caution">
    <text evidence="8">The sequence shown here is derived from an EMBL/GenBank/DDBJ whole genome shotgun (WGS) entry which is preliminary data.</text>
</comment>
<comment type="similarity">
    <text evidence="2">Belongs to the COG1 family.</text>
</comment>
<gene>
    <name evidence="8" type="ORF">E2C01_053892</name>
</gene>
<dbReference type="PANTHER" id="PTHR31658:SF0">
    <property type="entry name" value="CONSERVED OLIGOMERIC GOLGI COMPLEX SUBUNIT 1"/>
    <property type="match status" value="1"/>
</dbReference>
<evidence type="ECO:0000256" key="7">
    <source>
        <dbReference type="ARBA" id="ARBA00023136"/>
    </source>
</evidence>
<evidence type="ECO:0000256" key="3">
    <source>
        <dbReference type="ARBA" id="ARBA00020978"/>
    </source>
</evidence>
<dbReference type="AlphaFoldDB" id="A0A5B7GTI6"/>
<protein>
    <recommendedName>
        <fullName evidence="3">Conserved oligomeric Golgi complex subunit 1</fullName>
    </recommendedName>
</protein>
<reference evidence="8 9" key="1">
    <citation type="submission" date="2019-05" db="EMBL/GenBank/DDBJ databases">
        <title>Another draft genome of Portunus trituberculatus and its Hox gene families provides insights of decapod evolution.</title>
        <authorList>
            <person name="Jeong J.-H."/>
            <person name="Song I."/>
            <person name="Kim S."/>
            <person name="Choi T."/>
            <person name="Kim D."/>
            <person name="Ryu S."/>
            <person name="Kim W."/>
        </authorList>
    </citation>
    <scope>NUCLEOTIDE SEQUENCE [LARGE SCALE GENOMIC DNA]</scope>
    <source>
        <tissue evidence="8">Muscle</tissue>
    </source>
</reference>
<keyword evidence="4" id="KW-0813">Transport</keyword>
<dbReference type="PANTHER" id="PTHR31658">
    <property type="entry name" value="CONSERVED OLIGOMERIC GOLGI COMPLEX SUBUNIT 1"/>
    <property type="match status" value="1"/>
</dbReference>
<keyword evidence="7" id="KW-0472">Membrane</keyword>
<dbReference type="Pfam" id="PF08700">
    <property type="entry name" value="VPS51_Exo84_N"/>
    <property type="match status" value="1"/>
</dbReference>
<dbReference type="InterPro" id="IPR033370">
    <property type="entry name" value="COG1"/>
</dbReference>
<dbReference type="Proteomes" id="UP000324222">
    <property type="component" value="Unassembled WGS sequence"/>
</dbReference>
<organism evidence="8 9">
    <name type="scientific">Portunus trituberculatus</name>
    <name type="common">Swimming crab</name>
    <name type="synonym">Neptunus trituberculatus</name>
    <dbReference type="NCBI Taxonomy" id="210409"/>
    <lineage>
        <taxon>Eukaryota</taxon>
        <taxon>Metazoa</taxon>
        <taxon>Ecdysozoa</taxon>
        <taxon>Arthropoda</taxon>
        <taxon>Crustacea</taxon>
        <taxon>Multicrustacea</taxon>
        <taxon>Malacostraca</taxon>
        <taxon>Eumalacostraca</taxon>
        <taxon>Eucarida</taxon>
        <taxon>Decapoda</taxon>
        <taxon>Pleocyemata</taxon>
        <taxon>Brachyura</taxon>
        <taxon>Eubrachyura</taxon>
        <taxon>Portunoidea</taxon>
        <taxon>Portunidae</taxon>
        <taxon>Portuninae</taxon>
        <taxon>Portunus</taxon>
    </lineage>
</organism>
<proteinExistence type="inferred from homology"/>
<sequence length="189" mass="21074">MLQSIVLCRDIPEVLGLGMSNEGQEILAVHSAVIGLGLDHQTQHVIPKWIGCEFTGLYKTFNLIEIESTRAGDKMASEDEVTLLFEQHSITQVQELLNKTRADIECKKEDLRVMVGERYRDLIEAADTIAEMQNSAKAICNNIKTMEGLCESLQQRGLIGFKTQSTHANGVERLASLSQNIVYTPLEIQ</sequence>
<dbReference type="GO" id="GO:0015031">
    <property type="term" value="P:protein transport"/>
    <property type="evidence" value="ECO:0007669"/>
    <property type="project" value="UniProtKB-KW"/>
</dbReference>
<evidence type="ECO:0000313" key="8">
    <source>
        <dbReference type="EMBL" id="MPC59864.1"/>
    </source>
</evidence>
<evidence type="ECO:0000313" key="9">
    <source>
        <dbReference type="Proteomes" id="UP000324222"/>
    </source>
</evidence>
<keyword evidence="5" id="KW-0653">Protein transport</keyword>
<dbReference type="GO" id="GO:0000139">
    <property type="term" value="C:Golgi membrane"/>
    <property type="evidence" value="ECO:0007669"/>
    <property type="project" value="UniProtKB-SubCell"/>
</dbReference>
<name>A0A5B7GTI6_PORTR</name>
<dbReference type="OrthoDB" id="46189at2759"/>
<keyword evidence="6" id="KW-0333">Golgi apparatus</keyword>
<dbReference type="GO" id="GO:0017119">
    <property type="term" value="C:Golgi transport complex"/>
    <property type="evidence" value="ECO:0007669"/>
    <property type="project" value="InterPro"/>
</dbReference>
<evidence type="ECO:0000256" key="6">
    <source>
        <dbReference type="ARBA" id="ARBA00023034"/>
    </source>
</evidence>
<evidence type="ECO:0000256" key="1">
    <source>
        <dbReference type="ARBA" id="ARBA00004395"/>
    </source>
</evidence>
<comment type="subcellular location">
    <subcellularLocation>
        <location evidence="1">Golgi apparatus membrane</location>
        <topology evidence="1">Peripheral membrane protein</topology>
    </subcellularLocation>
</comment>
<dbReference type="GO" id="GO:0006891">
    <property type="term" value="P:intra-Golgi vesicle-mediated transport"/>
    <property type="evidence" value="ECO:0007669"/>
    <property type="project" value="InterPro"/>
</dbReference>
<evidence type="ECO:0000256" key="4">
    <source>
        <dbReference type="ARBA" id="ARBA00022448"/>
    </source>
</evidence>
<evidence type="ECO:0000256" key="2">
    <source>
        <dbReference type="ARBA" id="ARBA00006653"/>
    </source>
</evidence>
<keyword evidence="9" id="KW-1185">Reference proteome</keyword>
<accession>A0A5B7GTI6</accession>
<dbReference type="EMBL" id="VSRR010016932">
    <property type="protein sequence ID" value="MPC59864.1"/>
    <property type="molecule type" value="Genomic_DNA"/>
</dbReference>